<comment type="caution">
    <text evidence="1">The sequence shown here is derived from an EMBL/GenBank/DDBJ whole genome shotgun (WGS) entry which is preliminary data.</text>
</comment>
<protein>
    <submittedName>
        <fullName evidence="1">Uncharacterized protein</fullName>
    </submittedName>
</protein>
<name>A0A540KX76_MALBA</name>
<proteinExistence type="predicted"/>
<gene>
    <name evidence="1" type="ORF">C1H46_035603</name>
</gene>
<evidence type="ECO:0000313" key="1">
    <source>
        <dbReference type="EMBL" id="TQD78823.1"/>
    </source>
</evidence>
<dbReference type="Proteomes" id="UP000315295">
    <property type="component" value="Unassembled WGS sequence"/>
</dbReference>
<sequence>MGLWESGGPDALHGFDCVHFLERCNTILNRKLPSPHQTLLTISATTTSLFNARVVRSGGIASGQVGFSPIKINVDASWRTSNNQGHVGLVV</sequence>
<reference evidence="1 2" key="1">
    <citation type="journal article" date="2019" name="G3 (Bethesda)">
        <title>Sequencing of a Wild Apple (Malus baccata) Genome Unravels the Differences Between Cultivated and Wild Apple Species Regarding Disease Resistance and Cold Tolerance.</title>
        <authorList>
            <person name="Chen X."/>
        </authorList>
    </citation>
    <scope>NUCLEOTIDE SEQUENCE [LARGE SCALE GENOMIC DNA]</scope>
    <source>
        <strain evidence="2">cv. Shandingzi</strain>
        <tissue evidence="1">Leaves</tissue>
    </source>
</reference>
<organism evidence="1 2">
    <name type="scientific">Malus baccata</name>
    <name type="common">Siberian crab apple</name>
    <name type="synonym">Pyrus baccata</name>
    <dbReference type="NCBI Taxonomy" id="106549"/>
    <lineage>
        <taxon>Eukaryota</taxon>
        <taxon>Viridiplantae</taxon>
        <taxon>Streptophyta</taxon>
        <taxon>Embryophyta</taxon>
        <taxon>Tracheophyta</taxon>
        <taxon>Spermatophyta</taxon>
        <taxon>Magnoliopsida</taxon>
        <taxon>eudicotyledons</taxon>
        <taxon>Gunneridae</taxon>
        <taxon>Pentapetalae</taxon>
        <taxon>rosids</taxon>
        <taxon>fabids</taxon>
        <taxon>Rosales</taxon>
        <taxon>Rosaceae</taxon>
        <taxon>Amygdaloideae</taxon>
        <taxon>Maleae</taxon>
        <taxon>Malus</taxon>
    </lineage>
</organism>
<dbReference type="AlphaFoldDB" id="A0A540KX76"/>
<accession>A0A540KX76</accession>
<evidence type="ECO:0000313" key="2">
    <source>
        <dbReference type="Proteomes" id="UP000315295"/>
    </source>
</evidence>
<keyword evidence="2" id="KW-1185">Reference proteome</keyword>
<dbReference type="EMBL" id="VIEB01000888">
    <property type="protein sequence ID" value="TQD78823.1"/>
    <property type="molecule type" value="Genomic_DNA"/>
</dbReference>